<organism evidence="2 3">
    <name type="scientific">Cercophora samala</name>
    <dbReference type="NCBI Taxonomy" id="330535"/>
    <lineage>
        <taxon>Eukaryota</taxon>
        <taxon>Fungi</taxon>
        <taxon>Dikarya</taxon>
        <taxon>Ascomycota</taxon>
        <taxon>Pezizomycotina</taxon>
        <taxon>Sordariomycetes</taxon>
        <taxon>Sordariomycetidae</taxon>
        <taxon>Sordariales</taxon>
        <taxon>Lasiosphaeriaceae</taxon>
        <taxon>Cercophora</taxon>
    </lineage>
</organism>
<proteinExistence type="predicted"/>
<sequence length="178" mass="19857">MSQPTAPNVCLSLAVSSPTSTPKTDDHITGLISTPRRSPHREPHGNLKSSIRKFGPDRKGIPAKISAECPTCLITGEAYELHEESREEWYPRRKKEISQRWRKVSESEVACDQEASGESGIKNSTDQEIGQKREPVRGANVMSIYLNAVNLCRPRKVASTHNAVDIERALERWKSHGS</sequence>
<feature type="region of interest" description="Disordered" evidence="1">
    <location>
        <begin position="108"/>
        <end position="135"/>
    </location>
</feature>
<name>A0AA40D0K4_9PEZI</name>
<reference evidence="2" key="1">
    <citation type="submission" date="2023-06" db="EMBL/GenBank/DDBJ databases">
        <title>Genome-scale phylogeny and comparative genomics of the fungal order Sordariales.</title>
        <authorList>
            <consortium name="Lawrence Berkeley National Laboratory"/>
            <person name="Hensen N."/>
            <person name="Bonometti L."/>
            <person name="Westerberg I."/>
            <person name="Brannstrom I.O."/>
            <person name="Guillou S."/>
            <person name="Cros-Aarteil S."/>
            <person name="Calhoun S."/>
            <person name="Haridas S."/>
            <person name="Kuo A."/>
            <person name="Mondo S."/>
            <person name="Pangilinan J."/>
            <person name="Riley R."/>
            <person name="Labutti K."/>
            <person name="Andreopoulos B."/>
            <person name="Lipzen A."/>
            <person name="Chen C."/>
            <person name="Yanf M."/>
            <person name="Daum C."/>
            <person name="Ng V."/>
            <person name="Clum A."/>
            <person name="Steindorff A."/>
            <person name="Ohm R."/>
            <person name="Martin F."/>
            <person name="Silar P."/>
            <person name="Natvig D."/>
            <person name="Lalanne C."/>
            <person name="Gautier V."/>
            <person name="Ament-Velasquez S.L."/>
            <person name="Kruys A."/>
            <person name="Hutchinson M.I."/>
            <person name="Powell A.J."/>
            <person name="Barry K."/>
            <person name="Miller A.N."/>
            <person name="Grigoriev I.V."/>
            <person name="Debuchy R."/>
            <person name="Gladieux P."/>
            <person name="Thoren M.H."/>
            <person name="Johannesson H."/>
        </authorList>
    </citation>
    <scope>NUCLEOTIDE SEQUENCE</scope>
    <source>
        <strain evidence="2">CBS 307.81</strain>
    </source>
</reference>
<evidence type="ECO:0000256" key="1">
    <source>
        <dbReference type="SAM" id="MobiDB-lite"/>
    </source>
</evidence>
<dbReference type="EMBL" id="JAULSY010000208">
    <property type="protein sequence ID" value="KAK0658311.1"/>
    <property type="molecule type" value="Genomic_DNA"/>
</dbReference>
<accession>A0AA40D0K4</accession>
<dbReference type="Proteomes" id="UP001174997">
    <property type="component" value="Unassembled WGS sequence"/>
</dbReference>
<comment type="caution">
    <text evidence="2">The sequence shown here is derived from an EMBL/GenBank/DDBJ whole genome shotgun (WGS) entry which is preliminary data.</text>
</comment>
<evidence type="ECO:0000313" key="3">
    <source>
        <dbReference type="Proteomes" id="UP001174997"/>
    </source>
</evidence>
<protein>
    <submittedName>
        <fullName evidence="2">Uncharacterized protein</fullName>
    </submittedName>
</protein>
<dbReference type="AlphaFoldDB" id="A0AA40D0K4"/>
<keyword evidence="3" id="KW-1185">Reference proteome</keyword>
<evidence type="ECO:0000313" key="2">
    <source>
        <dbReference type="EMBL" id="KAK0658311.1"/>
    </source>
</evidence>
<feature type="region of interest" description="Disordered" evidence="1">
    <location>
        <begin position="15"/>
        <end position="59"/>
    </location>
</feature>
<gene>
    <name evidence="2" type="ORF">QBC41DRAFT_308231</name>
</gene>